<proteinExistence type="inferred from homology"/>
<dbReference type="EMBL" id="CP042261">
    <property type="protein sequence ID" value="QDY68458.1"/>
    <property type="molecule type" value="Genomic_DNA"/>
</dbReference>
<keyword evidence="4 7" id="KW-0812">Transmembrane</keyword>
<evidence type="ECO:0000313" key="8">
    <source>
        <dbReference type="EMBL" id="QDY68458.1"/>
    </source>
</evidence>
<evidence type="ECO:0000256" key="1">
    <source>
        <dbReference type="ARBA" id="ARBA00007150"/>
    </source>
</evidence>
<dbReference type="HAMAP" id="MF_01147">
    <property type="entry name" value="Lgt"/>
    <property type="match status" value="1"/>
</dbReference>
<dbReference type="Proteomes" id="UP000318483">
    <property type="component" value="Chromosome"/>
</dbReference>
<dbReference type="RefSeq" id="WP_146363106.1">
    <property type="nucleotide sequence ID" value="NZ_CP042261.1"/>
</dbReference>
<keyword evidence="6 7" id="KW-0472">Membrane</keyword>
<dbReference type="OrthoDB" id="871140at2"/>
<keyword evidence="2 7" id="KW-1003">Cell membrane</keyword>
<dbReference type="GO" id="GO:0008961">
    <property type="term" value="F:phosphatidylglycerol-prolipoprotein diacylglyceryl transferase activity"/>
    <property type="evidence" value="ECO:0007669"/>
    <property type="project" value="UniProtKB-UniRule"/>
</dbReference>
<feature type="transmembrane region" description="Helical" evidence="7">
    <location>
        <begin position="69"/>
        <end position="89"/>
    </location>
</feature>
<evidence type="ECO:0000256" key="3">
    <source>
        <dbReference type="ARBA" id="ARBA00022679"/>
    </source>
</evidence>
<evidence type="ECO:0000256" key="6">
    <source>
        <dbReference type="ARBA" id="ARBA00023136"/>
    </source>
</evidence>
<keyword evidence="9" id="KW-1185">Reference proteome</keyword>
<keyword evidence="3 7" id="KW-0808">Transferase</keyword>
<evidence type="ECO:0000313" key="9">
    <source>
        <dbReference type="Proteomes" id="UP000318483"/>
    </source>
</evidence>
<feature type="binding site" evidence="7">
    <location>
        <position position="152"/>
    </location>
    <ligand>
        <name>a 1,2-diacyl-sn-glycero-3-phospho-(1'-sn-glycerol)</name>
        <dbReference type="ChEBI" id="CHEBI:64716"/>
    </ligand>
</feature>
<gene>
    <name evidence="7" type="primary">lgt</name>
    <name evidence="8" type="ORF">FPZ52_01695</name>
</gene>
<accession>A0A5B8IVD8</accession>
<dbReference type="InterPro" id="IPR001640">
    <property type="entry name" value="Lgt"/>
</dbReference>
<dbReference type="GO" id="GO:0005886">
    <property type="term" value="C:plasma membrane"/>
    <property type="evidence" value="ECO:0007669"/>
    <property type="project" value="UniProtKB-SubCell"/>
</dbReference>
<dbReference type="PROSITE" id="PS01311">
    <property type="entry name" value="LGT"/>
    <property type="match status" value="1"/>
</dbReference>
<evidence type="ECO:0000256" key="5">
    <source>
        <dbReference type="ARBA" id="ARBA00022989"/>
    </source>
</evidence>
<comment type="function">
    <text evidence="7">Catalyzes the transfer of the diacylglyceryl group from phosphatidylglycerol to the sulfhydryl group of the N-terminal cysteine of a prolipoprotein, the first step in the formation of mature lipoproteins.</text>
</comment>
<dbReference type="EC" id="2.5.1.145" evidence="7"/>
<dbReference type="GO" id="GO:0042158">
    <property type="term" value="P:lipoprotein biosynthetic process"/>
    <property type="evidence" value="ECO:0007669"/>
    <property type="project" value="UniProtKB-UniRule"/>
</dbReference>
<comment type="subcellular location">
    <subcellularLocation>
        <location evidence="7">Cell membrane</location>
        <topology evidence="7">Multi-pass membrane protein</topology>
    </subcellularLocation>
</comment>
<dbReference type="KEGG" id="lit:FPZ52_01695"/>
<dbReference type="Pfam" id="PF01790">
    <property type="entry name" value="LGT"/>
    <property type="match status" value="1"/>
</dbReference>
<feature type="transmembrane region" description="Helical" evidence="7">
    <location>
        <begin position="28"/>
        <end position="48"/>
    </location>
</feature>
<organism evidence="8 9">
    <name type="scientific">Qingshengfaniella alkalisoli</name>
    <dbReference type="NCBI Taxonomy" id="2599296"/>
    <lineage>
        <taxon>Bacteria</taxon>
        <taxon>Pseudomonadati</taxon>
        <taxon>Pseudomonadota</taxon>
        <taxon>Alphaproteobacteria</taxon>
        <taxon>Rhodobacterales</taxon>
        <taxon>Paracoccaceae</taxon>
        <taxon>Qingshengfaniella</taxon>
    </lineage>
</organism>
<evidence type="ECO:0000256" key="7">
    <source>
        <dbReference type="HAMAP-Rule" id="MF_01147"/>
    </source>
</evidence>
<dbReference type="PANTHER" id="PTHR30589:SF0">
    <property type="entry name" value="PHOSPHATIDYLGLYCEROL--PROLIPOPROTEIN DIACYLGLYCERYL TRANSFERASE"/>
    <property type="match status" value="1"/>
</dbReference>
<feature type="transmembrane region" description="Helical" evidence="7">
    <location>
        <begin position="109"/>
        <end position="127"/>
    </location>
</feature>
<feature type="transmembrane region" description="Helical" evidence="7">
    <location>
        <begin position="225"/>
        <end position="242"/>
    </location>
</feature>
<dbReference type="NCBIfam" id="TIGR00544">
    <property type="entry name" value="lgt"/>
    <property type="match status" value="1"/>
</dbReference>
<keyword evidence="5 7" id="KW-1133">Transmembrane helix</keyword>
<comment type="catalytic activity">
    <reaction evidence="7">
        <text>L-cysteinyl-[prolipoprotein] + a 1,2-diacyl-sn-glycero-3-phospho-(1'-sn-glycerol) = an S-1,2-diacyl-sn-glyceryl-L-cysteinyl-[prolipoprotein] + sn-glycerol 1-phosphate + H(+)</text>
        <dbReference type="Rhea" id="RHEA:56712"/>
        <dbReference type="Rhea" id="RHEA-COMP:14679"/>
        <dbReference type="Rhea" id="RHEA-COMP:14680"/>
        <dbReference type="ChEBI" id="CHEBI:15378"/>
        <dbReference type="ChEBI" id="CHEBI:29950"/>
        <dbReference type="ChEBI" id="CHEBI:57685"/>
        <dbReference type="ChEBI" id="CHEBI:64716"/>
        <dbReference type="ChEBI" id="CHEBI:140658"/>
        <dbReference type="EC" id="2.5.1.145"/>
    </reaction>
</comment>
<dbReference type="PANTHER" id="PTHR30589">
    <property type="entry name" value="PROLIPOPROTEIN DIACYLGLYCERYL TRANSFERASE"/>
    <property type="match status" value="1"/>
</dbReference>
<name>A0A5B8IVD8_9RHOB</name>
<evidence type="ECO:0000256" key="4">
    <source>
        <dbReference type="ARBA" id="ARBA00022692"/>
    </source>
</evidence>
<sequence length="297" mass="32505">MLMAIPFPDISPEIFAIDIGGFYFALRWYALAYILGLLIGLWILRRVFSSPKLWPGNQSPMTPEQAEMMLTWIIVGVIIGGRLGFVLMYQPAYYLSHPMEILKVWQGGMAFHGGFLGVIIACTAFCWKQKIPMLPTADALALATPPGLLLGRLANFINAELWGRPSSVPWAVIFPGEHAQACPTDWVGPCARHPSQLYEAGLEGLLLGAILLCLAFATRALKAPGLIAGLFFLGYGLSRMFVELFRQADAQFITTDNPMGYVVRAGEFGLSMGQLLSLPMVVLGIIMIAVATKHSRT</sequence>
<protein>
    <recommendedName>
        <fullName evidence="7">Phosphatidylglycerol--prolipoprotein diacylglyceryl transferase</fullName>
        <ecNumber evidence="7">2.5.1.145</ecNumber>
    </recommendedName>
</protein>
<dbReference type="AlphaFoldDB" id="A0A5B8IVD8"/>
<dbReference type="UniPathway" id="UPA00664"/>
<reference evidence="8 9" key="1">
    <citation type="submission" date="2019-07" db="EMBL/GenBank/DDBJ databases">
        <title>Litoreibacter alkalisoli sp. nov., isolated from saline-alkaline soil.</title>
        <authorList>
            <person name="Wang S."/>
            <person name="Xu L."/>
            <person name="Xing Y.-T."/>
            <person name="Sun J.-Q."/>
        </authorList>
    </citation>
    <scope>NUCLEOTIDE SEQUENCE [LARGE SCALE GENOMIC DNA]</scope>
    <source>
        <strain evidence="8 9">LN3S51</strain>
    </source>
</reference>
<evidence type="ECO:0000256" key="2">
    <source>
        <dbReference type="ARBA" id="ARBA00022475"/>
    </source>
</evidence>
<keyword evidence="8" id="KW-0449">Lipoprotein</keyword>
<comment type="similarity">
    <text evidence="1 7">Belongs to the Lgt family.</text>
</comment>
<feature type="transmembrane region" description="Helical" evidence="7">
    <location>
        <begin position="268"/>
        <end position="291"/>
    </location>
</feature>
<comment type="pathway">
    <text evidence="7">Protein modification; lipoprotein biosynthesis (diacylglyceryl transfer).</text>
</comment>